<dbReference type="Proteomes" id="UP001152797">
    <property type="component" value="Unassembled WGS sequence"/>
</dbReference>
<dbReference type="InterPro" id="IPR036597">
    <property type="entry name" value="Fido-like_dom_sf"/>
</dbReference>
<dbReference type="InterPro" id="IPR003812">
    <property type="entry name" value="Fido"/>
</dbReference>
<protein>
    <submittedName>
        <fullName evidence="6">Fido domain-containing protein</fullName>
    </submittedName>
</protein>
<comment type="caution">
    <text evidence="4">The sequence shown here is derived from an EMBL/GenBank/DDBJ whole genome shotgun (WGS) entry which is preliminary data.</text>
</comment>
<reference evidence="5" key="2">
    <citation type="submission" date="2024-04" db="EMBL/GenBank/DDBJ databases">
        <authorList>
            <person name="Chen Y."/>
            <person name="Shah S."/>
            <person name="Dougan E. K."/>
            <person name="Thang M."/>
            <person name="Chan C."/>
        </authorList>
    </citation>
    <scope>NUCLEOTIDE SEQUENCE [LARGE SCALE GENOMIC DNA]</scope>
</reference>
<proteinExistence type="predicted"/>
<keyword evidence="2" id="KW-0067">ATP-binding</keyword>
<feature type="active site" evidence="1">
    <location>
        <position position="471"/>
    </location>
</feature>
<evidence type="ECO:0000259" key="3">
    <source>
        <dbReference type="PROSITE" id="PS51459"/>
    </source>
</evidence>
<dbReference type="GO" id="GO:0005524">
    <property type="term" value="F:ATP binding"/>
    <property type="evidence" value="ECO:0007669"/>
    <property type="project" value="UniProtKB-KW"/>
</dbReference>
<dbReference type="PANTHER" id="PTHR13504:SF38">
    <property type="entry name" value="FIDO DOMAIN-CONTAINING PROTEIN"/>
    <property type="match status" value="1"/>
</dbReference>
<dbReference type="Pfam" id="PF02661">
    <property type="entry name" value="Fic"/>
    <property type="match status" value="1"/>
</dbReference>
<dbReference type="EMBL" id="CAMXCT010002112">
    <property type="protein sequence ID" value="CAI3995729.1"/>
    <property type="molecule type" value="Genomic_DNA"/>
</dbReference>
<evidence type="ECO:0000256" key="2">
    <source>
        <dbReference type="PIRSR" id="PIRSR640198-2"/>
    </source>
</evidence>
<reference evidence="4" key="1">
    <citation type="submission" date="2022-10" db="EMBL/GenBank/DDBJ databases">
        <authorList>
            <person name="Chen Y."/>
            <person name="Dougan E. K."/>
            <person name="Chan C."/>
            <person name="Rhodes N."/>
            <person name="Thang M."/>
        </authorList>
    </citation>
    <scope>NUCLEOTIDE SEQUENCE</scope>
</reference>
<evidence type="ECO:0000313" key="6">
    <source>
        <dbReference type="EMBL" id="CAL4783041.1"/>
    </source>
</evidence>
<dbReference type="InterPro" id="IPR040198">
    <property type="entry name" value="Fido_containing"/>
</dbReference>
<dbReference type="EMBL" id="CAMXCT020002112">
    <property type="protein sequence ID" value="CAL1149104.1"/>
    <property type="molecule type" value="Genomic_DNA"/>
</dbReference>
<keyword evidence="2" id="KW-0547">Nucleotide-binding</keyword>
<evidence type="ECO:0000313" key="7">
    <source>
        <dbReference type="Proteomes" id="UP001152797"/>
    </source>
</evidence>
<dbReference type="SUPFAM" id="SSF140931">
    <property type="entry name" value="Fic-like"/>
    <property type="match status" value="1"/>
</dbReference>
<keyword evidence="7" id="KW-1185">Reference proteome</keyword>
<dbReference type="EMBL" id="CAMXCT030002112">
    <property type="protein sequence ID" value="CAL4783041.1"/>
    <property type="molecule type" value="Genomic_DNA"/>
</dbReference>
<dbReference type="PROSITE" id="PS51459">
    <property type="entry name" value="FIDO"/>
    <property type="match status" value="1"/>
</dbReference>
<feature type="binding site" evidence="2">
    <location>
        <begin position="475"/>
        <end position="482"/>
    </location>
    <ligand>
        <name>ATP</name>
        <dbReference type="ChEBI" id="CHEBI:30616"/>
    </ligand>
</feature>
<evidence type="ECO:0000256" key="1">
    <source>
        <dbReference type="PIRSR" id="PIRSR640198-1"/>
    </source>
</evidence>
<dbReference type="OrthoDB" id="439046at2759"/>
<sequence>MRRRWPWGRLYRWPRVFSKQCRSYTDLQVAPLRNALTESQKTLLGIGQLAARNDVYLPMPKPFGLHARSVADVHEMLRSCVKEPRSELLQPDDSVAARCSYAVAHEFPWFPFLSTLGQHPEAKEAVAAAILQALPEGSKLGRRWWFAYELFHDRLPHPDSAFVDPVPFLPPERFFCTTGRLSARHGVIDNLLGGRDFCPFVERFAGADEAVEQFRGELMDVLSPICMMTVKDFLTEAGLRHGIPVDDEKFQRLLRQLQSGGFDLTSAEREELRWQLGQEALTATRLVNFASWLRGDSPLAFRLREHLLGVEPIDLQWHAPGEVFLDRLSRVISSVETRASQLLERDLPPNKKERFFVDAISKPWTRNDVVLNLDLIKHLQKGLLSAERYEEVLKTQVVGEPRRTTQNWISSEKHDPEYGKELVLHYLPPTPDMLPELYQGYFQCVQRMMDDPAMDPIVCATIAKIALNTLHPMADGNGRVQRMIFQLVLFRFNFLPRVNIPVSVVMLQDRTGYEVMQQGHVDQMMAGLRHQLLRLEGEAEDSFQHLHANETLKAVYCYQDFTFAVSCMTKLMQNTLPVLAAKAYFLRRFDWRVDELLKDDALLPPRAATKIAKTFKNDFKPWVVLSQGLEADLHGWLVDRPASHPALLADCHASRGSLRLEAFAEASRGFTGEIESAALVDVFGAASAARQDLGSGREGQI</sequence>
<name>A0A9P1CP36_9DINO</name>
<evidence type="ECO:0000313" key="5">
    <source>
        <dbReference type="EMBL" id="CAL1149104.1"/>
    </source>
</evidence>
<accession>A0A9P1CP36</accession>
<organism evidence="4">
    <name type="scientific">Cladocopium goreaui</name>
    <dbReference type="NCBI Taxonomy" id="2562237"/>
    <lineage>
        <taxon>Eukaryota</taxon>
        <taxon>Sar</taxon>
        <taxon>Alveolata</taxon>
        <taxon>Dinophyceae</taxon>
        <taxon>Suessiales</taxon>
        <taxon>Symbiodiniaceae</taxon>
        <taxon>Cladocopium</taxon>
    </lineage>
</organism>
<dbReference type="Gene3D" id="1.10.3290.10">
    <property type="entry name" value="Fido-like domain"/>
    <property type="match status" value="1"/>
</dbReference>
<gene>
    <name evidence="4" type="ORF">C1SCF055_LOCUS22258</name>
</gene>
<evidence type="ECO:0000313" key="4">
    <source>
        <dbReference type="EMBL" id="CAI3995729.1"/>
    </source>
</evidence>
<dbReference type="AlphaFoldDB" id="A0A9P1CP36"/>
<dbReference type="PANTHER" id="PTHR13504">
    <property type="entry name" value="FIDO DOMAIN-CONTAINING PROTEIN DDB_G0283145"/>
    <property type="match status" value="1"/>
</dbReference>
<feature type="domain" description="Fido" evidence="3">
    <location>
        <begin position="371"/>
        <end position="534"/>
    </location>
</feature>